<sequence length="88" mass="9932">KSSMTHILHKQNSLFHQQACILEHQQYSPKQLLPSTDENGARRHTPEHQRLARSISSPLCKPAESAQAYETGKEGQNERKDQRLSAAA</sequence>
<feature type="compositionally biased region" description="Basic and acidic residues" evidence="1">
    <location>
        <begin position="71"/>
        <end position="88"/>
    </location>
</feature>
<name>A0A1A8AL26_NOTFU</name>
<protein>
    <submittedName>
        <fullName evidence="2">Formin 2</fullName>
    </submittedName>
</protein>
<feature type="non-terminal residue" evidence="2">
    <location>
        <position position="1"/>
    </location>
</feature>
<evidence type="ECO:0000256" key="1">
    <source>
        <dbReference type="SAM" id="MobiDB-lite"/>
    </source>
</evidence>
<dbReference type="AlphaFoldDB" id="A0A1A8AL26"/>
<proteinExistence type="predicted"/>
<feature type="non-terminal residue" evidence="2">
    <location>
        <position position="88"/>
    </location>
</feature>
<dbReference type="EMBL" id="HADY01016440">
    <property type="protein sequence ID" value="SBP54925.1"/>
    <property type="molecule type" value="Transcribed_RNA"/>
</dbReference>
<gene>
    <name evidence="2" type="primary">FMN2</name>
</gene>
<accession>A0A1A8AL26</accession>
<feature type="compositionally biased region" description="Basic and acidic residues" evidence="1">
    <location>
        <begin position="39"/>
        <end position="50"/>
    </location>
</feature>
<feature type="region of interest" description="Disordered" evidence="1">
    <location>
        <begin position="30"/>
        <end position="88"/>
    </location>
</feature>
<organism evidence="2">
    <name type="scientific">Nothobranchius furzeri</name>
    <name type="common">Turquoise killifish</name>
    <dbReference type="NCBI Taxonomy" id="105023"/>
    <lineage>
        <taxon>Eukaryota</taxon>
        <taxon>Metazoa</taxon>
        <taxon>Chordata</taxon>
        <taxon>Craniata</taxon>
        <taxon>Vertebrata</taxon>
        <taxon>Euteleostomi</taxon>
        <taxon>Actinopterygii</taxon>
        <taxon>Neopterygii</taxon>
        <taxon>Teleostei</taxon>
        <taxon>Neoteleostei</taxon>
        <taxon>Acanthomorphata</taxon>
        <taxon>Ovalentaria</taxon>
        <taxon>Atherinomorphae</taxon>
        <taxon>Cyprinodontiformes</taxon>
        <taxon>Nothobranchiidae</taxon>
        <taxon>Nothobranchius</taxon>
    </lineage>
</organism>
<evidence type="ECO:0000313" key="2">
    <source>
        <dbReference type="EMBL" id="SBP54925.1"/>
    </source>
</evidence>
<reference evidence="2" key="2">
    <citation type="submission" date="2016-06" db="EMBL/GenBank/DDBJ databases">
        <title>The genome of a short-lived fish provides insights into sex chromosome evolution and the genetic control of aging.</title>
        <authorList>
            <person name="Reichwald K."/>
            <person name="Felder M."/>
            <person name="Petzold A."/>
            <person name="Koch P."/>
            <person name="Groth M."/>
            <person name="Platzer M."/>
        </authorList>
    </citation>
    <scope>NUCLEOTIDE SEQUENCE</scope>
    <source>
        <tissue evidence="2">Brain</tissue>
    </source>
</reference>
<reference evidence="2" key="1">
    <citation type="submission" date="2016-05" db="EMBL/GenBank/DDBJ databases">
        <authorList>
            <person name="Lavstsen T."/>
            <person name="Jespersen J.S."/>
        </authorList>
    </citation>
    <scope>NUCLEOTIDE SEQUENCE</scope>
    <source>
        <tissue evidence="2">Brain</tissue>
    </source>
</reference>